<evidence type="ECO:0000256" key="2">
    <source>
        <dbReference type="SAM" id="MobiDB-lite"/>
    </source>
</evidence>
<dbReference type="InterPro" id="IPR027385">
    <property type="entry name" value="Beta-barrel_OMP"/>
</dbReference>
<feature type="signal peptide" evidence="3">
    <location>
        <begin position="1"/>
        <end position="24"/>
    </location>
</feature>
<keyword evidence="6" id="KW-1185">Reference proteome</keyword>
<evidence type="ECO:0000259" key="4">
    <source>
        <dbReference type="Pfam" id="PF13505"/>
    </source>
</evidence>
<dbReference type="Gene3D" id="2.40.160.20">
    <property type="match status" value="1"/>
</dbReference>
<name>A0A3N4QA88_9BACT</name>
<evidence type="ECO:0000313" key="6">
    <source>
        <dbReference type="Proteomes" id="UP000278351"/>
    </source>
</evidence>
<dbReference type="SUPFAM" id="SSF56925">
    <property type="entry name" value="OMPA-like"/>
    <property type="match status" value="1"/>
</dbReference>
<accession>A0A3N4QA88</accession>
<proteinExistence type="predicted"/>
<dbReference type="RefSeq" id="WP_123847643.1">
    <property type="nucleotide sequence ID" value="NZ_RPDH01000002.1"/>
</dbReference>
<feature type="chain" id="PRO_5017979264" description="Outer membrane protein beta-barrel domain-containing protein" evidence="3">
    <location>
        <begin position="25"/>
        <end position="329"/>
    </location>
</feature>
<organism evidence="5 6">
    <name type="scientific">Chitinophaga lutea</name>
    <dbReference type="NCBI Taxonomy" id="2488634"/>
    <lineage>
        <taxon>Bacteria</taxon>
        <taxon>Pseudomonadati</taxon>
        <taxon>Bacteroidota</taxon>
        <taxon>Chitinophagia</taxon>
        <taxon>Chitinophagales</taxon>
        <taxon>Chitinophagaceae</taxon>
        <taxon>Chitinophaga</taxon>
    </lineage>
</organism>
<dbReference type="InterPro" id="IPR011250">
    <property type="entry name" value="OMP/PagP_B-barrel"/>
</dbReference>
<evidence type="ECO:0000313" key="5">
    <source>
        <dbReference type="EMBL" id="RPE08644.1"/>
    </source>
</evidence>
<dbReference type="Proteomes" id="UP000278351">
    <property type="component" value="Unassembled WGS sequence"/>
</dbReference>
<dbReference type="AlphaFoldDB" id="A0A3N4QA88"/>
<comment type="caution">
    <text evidence="5">The sequence shown here is derived from an EMBL/GenBank/DDBJ whole genome shotgun (WGS) entry which is preliminary data.</text>
</comment>
<protein>
    <recommendedName>
        <fullName evidence="4">Outer membrane protein beta-barrel domain-containing protein</fullName>
    </recommendedName>
</protein>
<evidence type="ECO:0000256" key="1">
    <source>
        <dbReference type="ARBA" id="ARBA00022729"/>
    </source>
</evidence>
<sequence>MKRKQLIFSALLIMAGTHATQAQSGKFYMKAAGGYFFSVSHGQFPDVGPYPPRDEHHAVNPATGASTTLSEKVLTGSYGAGVRGGLSFGYNFNRYIAVEGTFNYFHSKKNLMTRNLTTIQGTSTKVGGIESHGHVNAVDFAPSLVISPGFEKLNPYVRFGVVVPLWGRLFIETEASRTSAVPGQPATVVAQTAIHRKEEIKPHPTIGFQGALGVAYPLGQRFDLFLETEYRNVPVKGDTKEVTAYSEVTNVVNTTNGQVITTQRRGLNDLSTAEKNTDYVTTLDQNSNTPTGSSGSKTNYKNDNAPANDLISYINIGGLGVNLGVRVRF</sequence>
<feature type="region of interest" description="Disordered" evidence="2">
    <location>
        <begin position="282"/>
        <end position="301"/>
    </location>
</feature>
<keyword evidence="1 3" id="KW-0732">Signal</keyword>
<gene>
    <name evidence="5" type="ORF">EGT74_16530</name>
</gene>
<evidence type="ECO:0000256" key="3">
    <source>
        <dbReference type="SAM" id="SignalP"/>
    </source>
</evidence>
<dbReference type="Pfam" id="PF13505">
    <property type="entry name" value="OMP_b-brl"/>
    <property type="match status" value="1"/>
</dbReference>
<dbReference type="EMBL" id="RPDH01000002">
    <property type="protein sequence ID" value="RPE08644.1"/>
    <property type="molecule type" value="Genomic_DNA"/>
</dbReference>
<dbReference type="OrthoDB" id="1322659at2"/>
<reference evidence="5 6" key="1">
    <citation type="submission" date="2018-11" db="EMBL/GenBank/DDBJ databases">
        <title>Chitinophaga lutea sp.nov., isolate from arsenic contaminated soil.</title>
        <authorList>
            <person name="Zong Y."/>
        </authorList>
    </citation>
    <scope>NUCLEOTIDE SEQUENCE [LARGE SCALE GENOMIC DNA]</scope>
    <source>
        <strain evidence="5 6">ZY74</strain>
    </source>
</reference>
<feature type="domain" description="Outer membrane protein beta-barrel" evidence="4">
    <location>
        <begin position="9"/>
        <end position="233"/>
    </location>
</feature>